<dbReference type="RefSeq" id="WP_246538881.1">
    <property type="nucleotide sequence ID" value="NZ_BAAAVA010000044.1"/>
</dbReference>
<keyword evidence="2" id="KW-1185">Reference proteome</keyword>
<accession>A0ABN3X0P7</accession>
<dbReference type="EMBL" id="BAAAVA010000044">
    <property type="protein sequence ID" value="GAA2932988.1"/>
    <property type="molecule type" value="Genomic_DNA"/>
</dbReference>
<name>A0ABN3X0P7_9ACTN</name>
<gene>
    <name evidence="1" type="ORF">GCM10010478_37610</name>
</gene>
<protein>
    <submittedName>
        <fullName evidence="1">Uncharacterized protein</fullName>
    </submittedName>
</protein>
<dbReference type="Proteomes" id="UP001501423">
    <property type="component" value="Unassembled WGS sequence"/>
</dbReference>
<comment type="caution">
    <text evidence="1">The sequence shown here is derived from an EMBL/GenBank/DDBJ whole genome shotgun (WGS) entry which is preliminary data.</text>
</comment>
<evidence type="ECO:0000313" key="2">
    <source>
        <dbReference type="Proteomes" id="UP001501423"/>
    </source>
</evidence>
<proteinExistence type="predicted"/>
<sequence>MVPSAESRQQESAGPLVTWAATDPDSRQFSATERRSGIADLAARFTALRSRGQGYLEVRLPGSAFPVLALGFRADAAVIHLFDAAEKSYLLVGDGTAAADAVVRVPIMDDLAVFSGDCVVAVDRAWALVRDFIGTGAPGELGEWREL</sequence>
<evidence type="ECO:0000313" key="1">
    <source>
        <dbReference type="EMBL" id="GAA2932988.1"/>
    </source>
</evidence>
<organism evidence="1 2">
    <name type="scientific">Streptomyces erythrogriseus</name>
    <dbReference type="NCBI Taxonomy" id="284027"/>
    <lineage>
        <taxon>Bacteria</taxon>
        <taxon>Bacillati</taxon>
        <taxon>Actinomycetota</taxon>
        <taxon>Actinomycetes</taxon>
        <taxon>Kitasatosporales</taxon>
        <taxon>Streptomycetaceae</taxon>
        <taxon>Streptomyces</taxon>
        <taxon>Streptomyces griseoincarnatus group</taxon>
    </lineage>
</organism>
<reference evidence="1 2" key="1">
    <citation type="journal article" date="2019" name="Int. J. Syst. Evol. Microbiol.">
        <title>The Global Catalogue of Microorganisms (GCM) 10K type strain sequencing project: providing services to taxonomists for standard genome sequencing and annotation.</title>
        <authorList>
            <consortium name="The Broad Institute Genomics Platform"/>
            <consortium name="The Broad Institute Genome Sequencing Center for Infectious Disease"/>
            <person name="Wu L."/>
            <person name="Ma J."/>
        </authorList>
    </citation>
    <scope>NUCLEOTIDE SEQUENCE [LARGE SCALE GENOMIC DNA]</scope>
    <source>
        <strain evidence="1 2">JCM 9650</strain>
    </source>
</reference>